<dbReference type="Proteomes" id="UP001151760">
    <property type="component" value="Unassembled WGS sequence"/>
</dbReference>
<dbReference type="EMBL" id="BQNB010010713">
    <property type="protein sequence ID" value="GJS80981.1"/>
    <property type="molecule type" value="Genomic_DNA"/>
</dbReference>
<sequence length="739" mass="82868">MTREAVNKLIDHRVAEALEVRNADRNLEPLIKGRGEQEGENGDDYKGGNGGGNGNGGVNGNEGNGNGGNENKGVNGNGNGGRNDNGNENGNGNGNEGGNGYNFRGFMHVKYATCTLLNSALTWWNSHKRTVGVDAAYAMKLTELMKLMTELKGYAKSAENKRRFDNNSKNNRGQQPTFKRQNVRGQNVARAYTAGNNEKKGYVGSLPYCNKCKLHHEGSCTIRCENSKIVGHLTRDCMAAVAPNTQRAPVRNQAGVDRSFMSSTFSAWLDVAPSTLDTSYAVELADGRILETNVILRGYVPEDVKVKIMAIKLKKHASVWWKQLKVFDEPCEQEDVIYGDIGELLVIRRPLAMDSMEDGVWLHHNIFHTRCTFHGKVCDVITDSRSCENVVSETMVKNEAFKNSKVAYALLIKEKRTDDSMAPDILKPLHEKFQSIFPDEIPAGLLPTRTIQHCLDLIPKDRIHVDPAKVDAIVSWPTPTSLHEIHSFHSFERIKAKITEAFVLALSNFKEVFELDCDASGVGIGVVLSQDNRPIAFFSEKLSESRQKYTTYEKEFYVIVRALQHLRHYLISKKFILHYDHEALTYKVTVYFSVSPANRRLNRSGEPKSWKLLRCLVGENIRKWDLVLPQAEFAYNRSCSQTTSKSPFEIVYGCNPSSPFDLVLLPITLNYSSDADVRAEKIKQLHEQMKGRLEKQNQKYAKQANKHKKLLTFNVDVEVSGKKLIRRGDLLAGSGSSNF</sequence>
<reference evidence="4" key="1">
    <citation type="journal article" date="2022" name="Int. J. Mol. Sci.">
        <title>Draft Genome of Tanacetum Coccineum: Genomic Comparison of Closely Related Tanacetum-Family Plants.</title>
        <authorList>
            <person name="Yamashiro T."/>
            <person name="Shiraishi A."/>
            <person name="Nakayama K."/>
            <person name="Satake H."/>
        </authorList>
    </citation>
    <scope>NUCLEOTIDE SEQUENCE</scope>
</reference>
<dbReference type="GO" id="GO:0003964">
    <property type="term" value="F:RNA-directed DNA polymerase activity"/>
    <property type="evidence" value="ECO:0007669"/>
    <property type="project" value="UniProtKB-KW"/>
</dbReference>
<feature type="region of interest" description="Disordered" evidence="2">
    <location>
        <begin position="158"/>
        <end position="181"/>
    </location>
</feature>
<keyword evidence="4" id="KW-0548">Nucleotidyltransferase</keyword>
<dbReference type="Gene3D" id="3.30.420.10">
    <property type="entry name" value="Ribonuclease H-like superfamily/Ribonuclease H"/>
    <property type="match status" value="1"/>
</dbReference>
<dbReference type="SUPFAM" id="SSF56672">
    <property type="entry name" value="DNA/RNA polymerases"/>
    <property type="match status" value="1"/>
</dbReference>
<name>A0ABQ4YU57_9ASTR</name>
<dbReference type="CDD" id="cd09274">
    <property type="entry name" value="RNase_HI_RT_Ty3"/>
    <property type="match status" value="1"/>
</dbReference>
<evidence type="ECO:0000313" key="5">
    <source>
        <dbReference type="Proteomes" id="UP001151760"/>
    </source>
</evidence>
<accession>A0ABQ4YU57</accession>
<comment type="caution">
    <text evidence="4">The sequence shown here is derived from an EMBL/GenBank/DDBJ whole genome shotgun (WGS) entry which is preliminary data.</text>
</comment>
<dbReference type="Pfam" id="PF17919">
    <property type="entry name" value="RT_RNaseH_2"/>
    <property type="match status" value="1"/>
</dbReference>
<dbReference type="PANTHER" id="PTHR35046:SF26">
    <property type="entry name" value="RNA-DIRECTED DNA POLYMERASE"/>
    <property type="match status" value="1"/>
</dbReference>
<gene>
    <name evidence="4" type="ORF">Tco_0747522</name>
</gene>
<dbReference type="InterPro" id="IPR043502">
    <property type="entry name" value="DNA/RNA_pol_sf"/>
</dbReference>
<keyword evidence="5" id="KW-1185">Reference proteome</keyword>
<dbReference type="InterPro" id="IPR036397">
    <property type="entry name" value="RNaseH_sf"/>
</dbReference>
<proteinExistence type="predicted"/>
<dbReference type="InterPro" id="IPR041577">
    <property type="entry name" value="RT_RNaseH_2"/>
</dbReference>
<feature type="compositionally biased region" description="Gly residues" evidence="2">
    <location>
        <begin position="47"/>
        <end position="93"/>
    </location>
</feature>
<keyword evidence="4" id="KW-0808">Transferase</keyword>
<dbReference type="PANTHER" id="PTHR35046">
    <property type="entry name" value="ZINC KNUCKLE (CCHC-TYPE) FAMILY PROTEIN"/>
    <property type="match status" value="1"/>
</dbReference>
<organism evidence="4 5">
    <name type="scientific">Tanacetum coccineum</name>
    <dbReference type="NCBI Taxonomy" id="301880"/>
    <lineage>
        <taxon>Eukaryota</taxon>
        <taxon>Viridiplantae</taxon>
        <taxon>Streptophyta</taxon>
        <taxon>Embryophyta</taxon>
        <taxon>Tracheophyta</taxon>
        <taxon>Spermatophyta</taxon>
        <taxon>Magnoliopsida</taxon>
        <taxon>eudicotyledons</taxon>
        <taxon>Gunneridae</taxon>
        <taxon>Pentapetalae</taxon>
        <taxon>asterids</taxon>
        <taxon>campanulids</taxon>
        <taxon>Asterales</taxon>
        <taxon>Asteraceae</taxon>
        <taxon>Asteroideae</taxon>
        <taxon>Anthemideae</taxon>
        <taxon>Anthemidinae</taxon>
        <taxon>Tanacetum</taxon>
    </lineage>
</organism>
<keyword evidence="4" id="KW-0695">RNA-directed DNA polymerase</keyword>
<feature type="region of interest" description="Disordered" evidence="2">
    <location>
        <begin position="29"/>
        <end position="93"/>
    </location>
</feature>
<evidence type="ECO:0000313" key="4">
    <source>
        <dbReference type="EMBL" id="GJS80981.1"/>
    </source>
</evidence>
<evidence type="ECO:0000259" key="3">
    <source>
        <dbReference type="Pfam" id="PF17919"/>
    </source>
</evidence>
<evidence type="ECO:0000256" key="2">
    <source>
        <dbReference type="SAM" id="MobiDB-lite"/>
    </source>
</evidence>
<keyword evidence="1" id="KW-0175">Coiled coil</keyword>
<protein>
    <submittedName>
        <fullName evidence="4">Reverse transcriptase domain-containing protein</fullName>
    </submittedName>
</protein>
<evidence type="ECO:0000256" key="1">
    <source>
        <dbReference type="SAM" id="Coils"/>
    </source>
</evidence>
<reference evidence="4" key="2">
    <citation type="submission" date="2022-01" db="EMBL/GenBank/DDBJ databases">
        <authorList>
            <person name="Yamashiro T."/>
            <person name="Shiraishi A."/>
            <person name="Satake H."/>
            <person name="Nakayama K."/>
        </authorList>
    </citation>
    <scope>NUCLEOTIDE SEQUENCE</scope>
</reference>
<feature type="coiled-coil region" evidence="1">
    <location>
        <begin position="679"/>
        <end position="710"/>
    </location>
</feature>
<feature type="compositionally biased region" description="Polar residues" evidence="2">
    <location>
        <begin position="167"/>
        <end position="181"/>
    </location>
</feature>
<feature type="domain" description="Reverse transcriptase/retrotransposon-derived protein RNase H-like" evidence="3">
    <location>
        <begin position="489"/>
        <end position="576"/>
    </location>
</feature>